<proteinExistence type="predicted"/>
<keyword evidence="3" id="KW-1185">Reference proteome</keyword>
<dbReference type="Pfam" id="PF21834">
    <property type="entry name" value="DUF6894"/>
    <property type="match status" value="1"/>
</dbReference>
<dbReference type="InterPro" id="IPR054189">
    <property type="entry name" value="DUF6894"/>
</dbReference>
<dbReference type="AlphaFoldDB" id="A0A7W8XKN3"/>
<evidence type="ECO:0000313" key="3">
    <source>
        <dbReference type="Proteomes" id="UP000528824"/>
    </source>
</evidence>
<dbReference type="RefSeq" id="WP_183920170.1">
    <property type="nucleotide sequence ID" value="NZ_JACHBB010000027.1"/>
</dbReference>
<sequence>MSTVTRYFFNVISASGAVTDLEGTELASLEDARAEAILDAREQMSDAIRAGRDVSSRSIEICNEAGDIVLVLPFREAISMTE</sequence>
<accession>A0A7W8XKN3</accession>
<reference evidence="2 3" key="1">
    <citation type="submission" date="2020-08" db="EMBL/GenBank/DDBJ databases">
        <title>Genomic Encyclopedia of Type Strains, Phase IV (KMG-V): Genome sequencing to study the core and pangenomes of soil and plant-associated prokaryotes.</title>
        <authorList>
            <person name="Whitman W."/>
        </authorList>
    </citation>
    <scope>NUCLEOTIDE SEQUENCE [LARGE SCALE GENOMIC DNA]</scope>
    <source>
        <strain evidence="2 3">SEMIA 4034</strain>
    </source>
</reference>
<feature type="domain" description="DUF6894" evidence="1">
    <location>
        <begin position="6"/>
        <end position="74"/>
    </location>
</feature>
<gene>
    <name evidence="2" type="ORF">GGI59_006341</name>
</gene>
<evidence type="ECO:0000259" key="1">
    <source>
        <dbReference type="Pfam" id="PF21834"/>
    </source>
</evidence>
<organism evidence="2 3">
    <name type="scientific">Rhizobium lentis</name>
    <dbReference type="NCBI Taxonomy" id="1138194"/>
    <lineage>
        <taxon>Bacteria</taxon>
        <taxon>Pseudomonadati</taxon>
        <taxon>Pseudomonadota</taxon>
        <taxon>Alphaproteobacteria</taxon>
        <taxon>Hyphomicrobiales</taxon>
        <taxon>Rhizobiaceae</taxon>
        <taxon>Rhizobium/Agrobacterium group</taxon>
        <taxon>Rhizobium</taxon>
    </lineage>
</organism>
<dbReference type="EMBL" id="JACHBC010000026">
    <property type="protein sequence ID" value="MBB5564632.1"/>
    <property type="molecule type" value="Genomic_DNA"/>
</dbReference>
<protein>
    <recommendedName>
        <fullName evidence="1">DUF6894 domain-containing protein</fullName>
    </recommendedName>
</protein>
<name>A0A7W8XKN3_9HYPH</name>
<comment type="caution">
    <text evidence="2">The sequence shown here is derived from an EMBL/GenBank/DDBJ whole genome shotgun (WGS) entry which is preliminary data.</text>
</comment>
<evidence type="ECO:0000313" key="2">
    <source>
        <dbReference type="EMBL" id="MBB5564632.1"/>
    </source>
</evidence>
<dbReference type="Proteomes" id="UP000528824">
    <property type="component" value="Unassembled WGS sequence"/>
</dbReference>